<gene>
    <name evidence="1" type="ORF">ACFSTE_18490</name>
</gene>
<dbReference type="Proteomes" id="UP001597459">
    <property type="component" value="Unassembled WGS sequence"/>
</dbReference>
<organism evidence="1 2">
    <name type="scientific">Aquimarina hainanensis</name>
    <dbReference type="NCBI Taxonomy" id="1578017"/>
    <lineage>
        <taxon>Bacteria</taxon>
        <taxon>Pseudomonadati</taxon>
        <taxon>Bacteroidota</taxon>
        <taxon>Flavobacteriia</taxon>
        <taxon>Flavobacteriales</taxon>
        <taxon>Flavobacteriaceae</taxon>
        <taxon>Aquimarina</taxon>
    </lineage>
</organism>
<dbReference type="EMBL" id="JBHULX010000039">
    <property type="protein sequence ID" value="MFD2592833.1"/>
    <property type="molecule type" value="Genomic_DNA"/>
</dbReference>
<proteinExistence type="predicted"/>
<name>A0ABW5NE57_9FLAO</name>
<reference evidence="2" key="1">
    <citation type="journal article" date="2019" name="Int. J. Syst. Evol. Microbiol.">
        <title>The Global Catalogue of Microorganisms (GCM) 10K type strain sequencing project: providing services to taxonomists for standard genome sequencing and annotation.</title>
        <authorList>
            <consortium name="The Broad Institute Genomics Platform"/>
            <consortium name="The Broad Institute Genome Sequencing Center for Infectious Disease"/>
            <person name="Wu L."/>
            <person name="Ma J."/>
        </authorList>
    </citation>
    <scope>NUCLEOTIDE SEQUENCE [LARGE SCALE GENOMIC DNA]</scope>
    <source>
        <strain evidence="2">KCTC 42423</strain>
    </source>
</reference>
<evidence type="ECO:0000313" key="1">
    <source>
        <dbReference type="EMBL" id="MFD2592833.1"/>
    </source>
</evidence>
<dbReference type="RefSeq" id="WP_378254968.1">
    <property type="nucleotide sequence ID" value="NZ_JBHSJV010000001.1"/>
</dbReference>
<accession>A0ABW5NE57</accession>
<keyword evidence="2" id="KW-1185">Reference proteome</keyword>
<evidence type="ECO:0000313" key="2">
    <source>
        <dbReference type="Proteomes" id="UP001597459"/>
    </source>
</evidence>
<evidence type="ECO:0008006" key="3">
    <source>
        <dbReference type="Google" id="ProtNLM"/>
    </source>
</evidence>
<sequence>MIYLTMMIFVQEGKEYIFHQFEEFSIPLLADYIGKLIYRIRPDKSAYISYQEEIPYEIHFLSFESDTDFKNFTKDKRRKSFLHLKEESIRYSYLVKGNKLS</sequence>
<comment type="caution">
    <text evidence="1">The sequence shown here is derived from an EMBL/GenBank/DDBJ whole genome shotgun (WGS) entry which is preliminary data.</text>
</comment>
<protein>
    <recommendedName>
        <fullName evidence="3">DUF1330 domain-containing protein</fullName>
    </recommendedName>
</protein>